<dbReference type="Pfam" id="PF01429">
    <property type="entry name" value="MBD"/>
    <property type="match status" value="1"/>
</dbReference>
<evidence type="ECO:0000256" key="1">
    <source>
        <dbReference type="ARBA" id="ARBA00004123"/>
    </source>
</evidence>
<dbReference type="Pfam" id="PF02008">
    <property type="entry name" value="zf-CXXC"/>
    <property type="match status" value="1"/>
</dbReference>
<evidence type="ECO:0000313" key="13">
    <source>
        <dbReference type="Ensembl" id="ENSNFUP00015028910.1"/>
    </source>
</evidence>
<dbReference type="InterPro" id="IPR016177">
    <property type="entry name" value="DNA-bd_dom_sf"/>
</dbReference>
<dbReference type="SMART" id="SM00391">
    <property type="entry name" value="MBD"/>
    <property type="match status" value="1"/>
</dbReference>
<feature type="compositionally biased region" description="Low complexity" evidence="10">
    <location>
        <begin position="246"/>
        <end position="259"/>
    </location>
</feature>
<dbReference type="CDD" id="cd01396">
    <property type="entry name" value="MeCP2_MBD"/>
    <property type="match status" value="1"/>
</dbReference>
<dbReference type="InterPro" id="IPR001739">
    <property type="entry name" value="Methyl_CpG_DNA-bd"/>
</dbReference>
<dbReference type="GO" id="GO:0005654">
    <property type="term" value="C:nucleoplasm"/>
    <property type="evidence" value="ECO:0007669"/>
    <property type="project" value="UniProtKB-ARBA"/>
</dbReference>
<keyword evidence="3 9" id="KW-0863">Zinc-finger</keyword>
<protein>
    <submittedName>
        <fullName evidence="13">Methyl-CpG binding domain protein 1b</fullName>
    </submittedName>
</protein>
<feature type="region of interest" description="Disordered" evidence="10">
    <location>
        <begin position="1"/>
        <end position="103"/>
    </location>
</feature>
<proteinExistence type="predicted"/>
<evidence type="ECO:0000256" key="10">
    <source>
        <dbReference type="SAM" id="MobiDB-lite"/>
    </source>
</evidence>
<feature type="domain" description="MBD" evidence="11">
    <location>
        <begin position="130"/>
        <end position="198"/>
    </location>
</feature>
<dbReference type="Proteomes" id="UP000694548">
    <property type="component" value="Chromosome sgr10"/>
</dbReference>
<feature type="compositionally biased region" description="Basic and acidic residues" evidence="10">
    <location>
        <begin position="29"/>
        <end position="41"/>
    </location>
</feature>
<keyword evidence="4" id="KW-0862">Zinc</keyword>
<dbReference type="PROSITE" id="PS50982">
    <property type="entry name" value="MBD"/>
    <property type="match status" value="1"/>
</dbReference>
<dbReference type="Gene3D" id="3.30.890.10">
    <property type="entry name" value="Methyl-cpg-binding Protein 2, Chain A"/>
    <property type="match status" value="1"/>
</dbReference>
<evidence type="ECO:0000256" key="2">
    <source>
        <dbReference type="ARBA" id="ARBA00022723"/>
    </source>
</evidence>
<evidence type="ECO:0000256" key="3">
    <source>
        <dbReference type="ARBA" id="ARBA00022771"/>
    </source>
</evidence>
<reference evidence="13" key="3">
    <citation type="submission" date="2025-09" db="UniProtKB">
        <authorList>
            <consortium name="Ensembl"/>
        </authorList>
    </citation>
    <scope>IDENTIFICATION</scope>
</reference>
<sequence length="643" mass="71929">MSVEGVERPQLLGSEPVGGDVGQSNTEENPEKEPAPSEGLKEIPSSTPVLLEDTPEDDKDGVKAAAGEPPVDWFEPLEEDDDAVSADLQDPDEESLAGEAESVAGSERIFVPPRLCDFRIQGYRRKRAHRDEGWMDCPSLGEGWKRKEVVRRSGSSVGQKDVYYMSPQGHRVRSRVELATVVQGSLDLSHFDFKTGMFHEGNATPFRIRQRVKVKRFGSVLRQSPAGWREETERILRTPTTDSPQTSNSSRSRPASPATAHQELTNPATNTSRWWRKSSFLLPPHPGCSPFLNCGQCANCKHGLQSPEAKKRVCRKRRCICPIRKVSPRCRCFTLLFLPLLTPEVVSSMDLDEEEMSTDDDDDVSLHGKIDGGCVSRRSCGECQACLCRRDCGTCDFCVDKPKFGGSNKKRQKCRLRQCQRQAMRHLLPFQMGMSEHVPDGPQPPGRPRPHYTYSRKDGSKRSRGLPSALDFSDNEDEDSRSQQVGITQIYSLADNPAEAGVDQENQLTQLLHSLRSSVLPILWYAIMVEGPQLQLTQCSKQSSMADTVVLIDPSFCYYITVQKQPLLPTHSIYNSFPGRLSTANEVVSLLLTLERYIVCHGLPLKELMFPNTPVVLERAATCEFLVKKNEPVCVNCRALRRL</sequence>
<dbReference type="PANTHER" id="PTHR12396">
    <property type="entry name" value="METHYL-CPG BINDING PROTEIN, MBD"/>
    <property type="match status" value="1"/>
</dbReference>
<evidence type="ECO:0000259" key="11">
    <source>
        <dbReference type="PROSITE" id="PS50982"/>
    </source>
</evidence>
<feature type="compositionally biased region" description="Acidic residues" evidence="10">
    <location>
        <begin position="75"/>
        <end position="96"/>
    </location>
</feature>
<organism evidence="13 14">
    <name type="scientific">Nothobranchius furzeri</name>
    <name type="common">Turquoise killifish</name>
    <dbReference type="NCBI Taxonomy" id="105023"/>
    <lineage>
        <taxon>Eukaryota</taxon>
        <taxon>Metazoa</taxon>
        <taxon>Chordata</taxon>
        <taxon>Craniata</taxon>
        <taxon>Vertebrata</taxon>
        <taxon>Euteleostomi</taxon>
        <taxon>Actinopterygii</taxon>
        <taxon>Neopterygii</taxon>
        <taxon>Teleostei</taxon>
        <taxon>Neoteleostei</taxon>
        <taxon>Acanthomorphata</taxon>
        <taxon>Ovalentaria</taxon>
        <taxon>Atherinomorphae</taxon>
        <taxon>Cyprinodontiformes</taxon>
        <taxon>Nothobranchiidae</taxon>
        <taxon>Nothobranchius</taxon>
    </lineage>
</organism>
<evidence type="ECO:0000256" key="4">
    <source>
        <dbReference type="ARBA" id="ARBA00022833"/>
    </source>
</evidence>
<dbReference type="Ensembl" id="ENSNFUT00015030200.1">
    <property type="protein sequence ID" value="ENSNFUP00015028910.1"/>
    <property type="gene ID" value="ENSNFUG00015013989.1"/>
</dbReference>
<keyword evidence="6" id="KW-0238">DNA-binding</keyword>
<feature type="region of interest" description="Disordered" evidence="10">
    <location>
        <begin position="433"/>
        <end position="483"/>
    </location>
</feature>
<keyword evidence="2" id="KW-0479">Metal-binding</keyword>
<dbReference type="PROSITE" id="PS51058">
    <property type="entry name" value="ZF_CXXC"/>
    <property type="match status" value="1"/>
</dbReference>
<comment type="subcellular location">
    <subcellularLocation>
        <location evidence="1">Nucleus</location>
    </subcellularLocation>
</comment>
<evidence type="ECO:0000313" key="14">
    <source>
        <dbReference type="Proteomes" id="UP000694548"/>
    </source>
</evidence>
<keyword evidence="8" id="KW-0539">Nucleus</keyword>
<reference evidence="13" key="1">
    <citation type="submission" date="2014-08" db="EMBL/GenBank/DDBJ databases">
        <authorList>
            <person name="Senf B."/>
            <person name="Petzold A."/>
            <person name="Downie B.R."/>
            <person name="Koch P."/>
            <person name="Platzer M."/>
        </authorList>
    </citation>
    <scope>NUCLEOTIDE SEQUENCE [LARGE SCALE GENOMIC DNA]</scope>
    <source>
        <strain evidence="13">GRZ</strain>
    </source>
</reference>
<evidence type="ECO:0000256" key="9">
    <source>
        <dbReference type="PROSITE-ProRule" id="PRU00509"/>
    </source>
</evidence>
<evidence type="ECO:0000259" key="12">
    <source>
        <dbReference type="PROSITE" id="PS51058"/>
    </source>
</evidence>
<dbReference type="GO" id="GO:0000122">
    <property type="term" value="P:negative regulation of transcription by RNA polymerase II"/>
    <property type="evidence" value="ECO:0007669"/>
    <property type="project" value="TreeGrafter"/>
</dbReference>
<accession>A0A8C6M978</accession>
<dbReference type="InterPro" id="IPR002857">
    <property type="entry name" value="Znf_CXXC"/>
</dbReference>
<evidence type="ECO:0000256" key="6">
    <source>
        <dbReference type="ARBA" id="ARBA00023125"/>
    </source>
</evidence>
<feature type="region of interest" description="Disordered" evidence="10">
    <location>
        <begin position="228"/>
        <end position="269"/>
    </location>
</feature>
<keyword evidence="14" id="KW-1185">Reference proteome</keyword>
<dbReference type="PANTHER" id="PTHR12396:SF57">
    <property type="entry name" value="METHYL-CPG-BINDING DOMAIN PROTEIN 1"/>
    <property type="match status" value="1"/>
</dbReference>
<evidence type="ECO:0000256" key="8">
    <source>
        <dbReference type="ARBA" id="ARBA00023242"/>
    </source>
</evidence>
<dbReference type="GO" id="GO:0008270">
    <property type="term" value="F:zinc ion binding"/>
    <property type="evidence" value="ECO:0007669"/>
    <property type="project" value="UniProtKB-KW"/>
</dbReference>
<dbReference type="GO" id="GO:0006346">
    <property type="term" value="P:DNA methylation-dependent constitutive heterochromatin formation"/>
    <property type="evidence" value="ECO:0007669"/>
    <property type="project" value="TreeGrafter"/>
</dbReference>
<feature type="domain" description="CXXC-type" evidence="12">
    <location>
        <begin position="373"/>
        <end position="420"/>
    </location>
</feature>
<dbReference type="GeneTree" id="ENSGT00950000183005"/>
<dbReference type="GO" id="GO:0008327">
    <property type="term" value="F:methyl-CpG binding"/>
    <property type="evidence" value="ECO:0007669"/>
    <property type="project" value="TreeGrafter"/>
</dbReference>
<evidence type="ECO:0000256" key="5">
    <source>
        <dbReference type="ARBA" id="ARBA00023015"/>
    </source>
</evidence>
<dbReference type="SUPFAM" id="SSF54171">
    <property type="entry name" value="DNA-binding domain"/>
    <property type="match status" value="1"/>
</dbReference>
<evidence type="ECO:0000256" key="7">
    <source>
        <dbReference type="ARBA" id="ARBA00023163"/>
    </source>
</evidence>
<name>A0A8C6M978_NOTFU</name>
<keyword evidence="7" id="KW-0804">Transcription</keyword>
<dbReference type="AlphaFoldDB" id="A0A8C6M978"/>
<reference evidence="13" key="2">
    <citation type="submission" date="2025-08" db="UniProtKB">
        <authorList>
            <consortium name="Ensembl"/>
        </authorList>
    </citation>
    <scope>IDENTIFICATION</scope>
</reference>
<keyword evidence="5" id="KW-0805">Transcription regulation</keyword>